<dbReference type="InParanoid" id="B7G7I6"/>
<keyword evidence="1" id="KW-0812">Transmembrane</keyword>
<evidence type="ECO:0000313" key="3">
    <source>
        <dbReference type="Proteomes" id="UP000000759"/>
    </source>
</evidence>
<dbReference type="GeneID" id="7194698"/>
<protein>
    <submittedName>
        <fullName evidence="2">Uncharacterized protein</fullName>
    </submittedName>
</protein>
<name>B7G7I6_PHATC</name>
<dbReference type="EMBL" id="CM000620">
    <property type="protein sequence ID" value="EEC45243.1"/>
    <property type="molecule type" value="Genomic_DNA"/>
</dbReference>
<reference evidence="3" key="2">
    <citation type="submission" date="2008-08" db="EMBL/GenBank/DDBJ databases">
        <authorList>
            <consortium name="Diatom Consortium"/>
            <person name="Grigoriev I."/>
            <person name="Grimwood J."/>
            <person name="Kuo A."/>
            <person name="Otillar R.P."/>
            <person name="Salamov A."/>
            <person name="Detter J.C."/>
            <person name="Lindquist E."/>
            <person name="Shapiro H."/>
            <person name="Lucas S."/>
            <person name="Glavina del Rio T."/>
            <person name="Pitluck S."/>
            <person name="Rokhsar D."/>
            <person name="Bowler C."/>
        </authorList>
    </citation>
    <scope>GENOME REANNOTATION</scope>
    <source>
        <strain evidence="3">CCAP 1055/1</strain>
    </source>
</reference>
<dbReference type="eggNOG" id="ENOG502SWB1">
    <property type="taxonomic scope" value="Eukaryota"/>
</dbReference>
<dbReference type="OrthoDB" id="414322at2759"/>
<feature type="transmembrane region" description="Helical" evidence="1">
    <location>
        <begin position="12"/>
        <end position="30"/>
    </location>
</feature>
<dbReference type="SUPFAM" id="SSF53448">
    <property type="entry name" value="Nucleotide-diphospho-sugar transferases"/>
    <property type="match status" value="1"/>
</dbReference>
<keyword evidence="1" id="KW-1133">Transmembrane helix</keyword>
<dbReference type="AlphaFoldDB" id="B7G7I6"/>
<dbReference type="Proteomes" id="UP000000759">
    <property type="component" value="Chromosome 18"/>
</dbReference>
<keyword evidence="1" id="KW-0472">Membrane</keyword>
<dbReference type="KEGG" id="pti:PHATRDRAFT_38995"/>
<dbReference type="HOGENOM" id="CLU_791004_0_0_1"/>
<keyword evidence="3" id="KW-1185">Reference proteome</keyword>
<proteinExistence type="predicted"/>
<gene>
    <name evidence="2" type="ORF">PHATRDRAFT_38995</name>
</gene>
<evidence type="ECO:0000313" key="2">
    <source>
        <dbReference type="EMBL" id="EEC45243.1"/>
    </source>
</evidence>
<evidence type="ECO:0000256" key="1">
    <source>
        <dbReference type="SAM" id="Phobius"/>
    </source>
</evidence>
<dbReference type="InterPro" id="IPR029044">
    <property type="entry name" value="Nucleotide-diphossugar_trans"/>
</dbReference>
<sequence length="351" mass="40840">MQMKLQGYKKNYSNVILMIVLTHTIVNIIWRRPLNELRFPVASTSINTEAGSVDIPGTTMKALNDRPWKVEGDFNNDTTVLSEMRQAHRSCNETTIVLTTNFIPTSPSLAIINRTIHSIRRLKGLCPTAPLIISVDGLNKEARRIHNNSEPRLEEYVKRLRTVYNETHQRVVASNHSLMITGTVYQAMDLVKTEFVYVIQHDMPFIQDIDHTALVRTYDQFPAVLRLVRFNLRPNIQRGDLEGNNTCYAEETPVNDVNGISLIKTWIWSDNNHFTRKSYYDEMKELFYKRHGRLPFAMEWVMRVEGQKNCSYWGTFYYGPQGQAPTIAHMDGRQTTQVAENEDLRLRRWMR</sequence>
<reference evidence="2 3" key="1">
    <citation type="journal article" date="2008" name="Nature">
        <title>The Phaeodactylum genome reveals the evolutionary history of diatom genomes.</title>
        <authorList>
            <person name="Bowler C."/>
            <person name="Allen A.E."/>
            <person name="Badger J.H."/>
            <person name="Grimwood J."/>
            <person name="Jabbari K."/>
            <person name="Kuo A."/>
            <person name="Maheswari U."/>
            <person name="Martens C."/>
            <person name="Maumus F."/>
            <person name="Otillar R.P."/>
            <person name="Rayko E."/>
            <person name="Salamov A."/>
            <person name="Vandepoele K."/>
            <person name="Beszteri B."/>
            <person name="Gruber A."/>
            <person name="Heijde M."/>
            <person name="Katinka M."/>
            <person name="Mock T."/>
            <person name="Valentin K."/>
            <person name="Verret F."/>
            <person name="Berges J.A."/>
            <person name="Brownlee C."/>
            <person name="Cadoret J.P."/>
            <person name="Chiovitti A."/>
            <person name="Choi C.J."/>
            <person name="Coesel S."/>
            <person name="De Martino A."/>
            <person name="Detter J.C."/>
            <person name="Durkin C."/>
            <person name="Falciatore A."/>
            <person name="Fournet J."/>
            <person name="Haruta M."/>
            <person name="Huysman M.J."/>
            <person name="Jenkins B.D."/>
            <person name="Jiroutova K."/>
            <person name="Jorgensen R.E."/>
            <person name="Joubert Y."/>
            <person name="Kaplan A."/>
            <person name="Kroger N."/>
            <person name="Kroth P.G."/>
            <person name="La Roche J."/>
            <person name="Lindquist E."/>
            <person name="Lommer M."/>
            <person name="Martin-Jezequel V."/>
            <person name="Lopez P.J."/>
            <person name="Lucas S."/>
            <person name="Mangogna M."/>
            <person name="McGinnis K."/>
            <person name="Medlin L.K."/>
            <person name="Montsant A."/>
            <person name="Oudot-Le Secq M.P."/>
            <person name="Napoli C."/>
            <person name="Obornik M."/>
            <person name="Parker M.S."/>
            <person name="Petit J.L."/>
            <person name="Porcel B.M."/>
            <person name="Poulsen N."/>
            <person name="Robison M."/>
            <person name="Rychlewski L."/>
            <person name="Rynearson T.A."/>
            <person name="Schmutz J."/>
            <person name="Shapiro H."/>
            <person name="Siaut M."/>
            <person name="Stanley M."/>
            <person name="Sussman M.R."/>
            <person name="Taylor A.R."/>
            <person name="Vardi A."/>
            <person name="von Dassow P."/>
            <person name="Vyverman W."/>
            <person name="Willis A."/>
            <person name="Wyrwicz L.S."/>
            <person name="Rokhsar D.S."/>
            <person name="Weissenbach J."/>
            <person name="Armbrust E.V."/>
            <person name="Green B.R."/>
            <person name="Van de Peer Y."/>
            <person name="Grigoriev I.V."/>
        </authorList>
    </citation>
    <scope>NUCLEOTIDE SEQUENCE [LARGE SCALE GENOMIC DNA]</scope>
    <source>
        <strain evidence="2 3">CCAP 1055/1</strain>
    </source>
</reference>
<accession>B7G7I6</accession>
<dbReference type="PaxDb" id="2850-Phatr38995"/>
<organism evidence="2 3">
    <name type="scientific">Phaeodactylum tricornutum (strain CCAP 1055/1)</name>
    <dbReference type="NCBI Taxonomy" id="556484"/>
    <lineage>
        <taxon>Eukaryota</taxon>
        <taxon>Sar</taxon>
        <taxon>Stramenopiles</taxon>
        <taxon>Ochrophyta</taxon>
        <taxon>Bacillariophyta</taxon>
        <taxon>Bacillariophyceae</taxon>
        <taxon>Bacillariophycidae</taxon>
        <taxon>Naviculales</taxon>
        <taxon>Phaeodactylaceae</taxon>
        <taxon>Phaeodactylum</taxon>
    </lineage>
</organism>
<dbReference type="RefSeq" id="XP_002183025.1">
    <property type="nucleotide sequence ID" value="XM_002182989.1"/>
</dbReference>